<feature type="transmembrane region" description="Helical" evidence="8">
    <location>
        <begin position="653"/>
        <end position="672"/>
    </location>
</feature>
<feature type="transmembrane region" description="Helical" evidence="8">
    <location>
        <begin position="472"/>
        <end position="496"/>
    </location>
</feature>
<feature type="transmembrane region" description="Helical" evidence="8">
    <location>
        <begin position="135"/>
        <end position="154"/>
    </location>
</feature>
<keyword evidence="3 7" id="KW-0812">Transmembrane</keyword>
<feature type="transmembrane region" description="Helical" evidence="8">
    <location>
        <begin position="308"/>
        <end position="329"/>
    </location>
</feature>
<feature type="transmembrane region" description="Helical" evidence="8">
    <location>
        <begin position="271"/>
        <end position="296"/>
    </location>
</feature>
<feature type="transmembrane region" description="Helical" evidence="8">
    <location>
        <begin position="166"/>
        <end position="186"/>
    </location>
</feature>
<dbReference type="GO" id="GO:0016491">
    <property type="term" value="F:oxidoreductase activity"/>
    <property type="evidence" value="ECO:0007669"/>
    <property type="project" value="UniProtKB-KW"/>
</dbReference>
<reference evidence="10" key="1">
    <citation type="submission" date="2018-07" db="EMBL/GenBank/DDBJ databases">
        <authorList>
            <consortium name="GenomeTrakr network: Whole genome sequencing for foodborne pathogen traceback"/>
        </authorList>
    </citation>
    <scope>NUCLEOTIDE SEQUENCE</scope>
    <source>
        <strain evidence="10">CFSAN018538</strain>
    </source>
</reference>
<feature type="domain" description="NADH:quinone oxidoreductase/Mrp antiporter transmembrane" evidence="9">
    <location>
        <begin position="136"/>
        <end position="416"/>
    </location>
</feature>
<dbReference type="PRINTS" id="PR01437">
    <property type="entry name" value="NUOXDRDTASE4"/>
</dbReference>
<evidence type="ECO:0000259" key="9">
    <source>
        <dbReference type="Pfam" id="PF00361"/>
    </source>
</evidence>
<comment type="caution">
    <text evidence="10">The sequence shown here is derived from an EMBL/GenBank/DDBJ whole genome shotgun (WGS) entry which is preliminary data.</text>
</comment>
<feature type="transmembrane region" description="Helical" evidence="8">
    <location>
        <begin position="534"/>
        <end position="552"/>
    </location>
</feature>
<dbReference type="InterPro" id="IPR052175">
    <property type="entry name" value="ComplexI-like_HydComp"/>
</dbReference>
<evidence type="ECO:0000256" key="7">
    <source>
        <dbReference type="RuleBase" id="RU000320"/>
    </source>
</evidence>
<evidence type="ECO:0000256" key="3">
    <source>
        <dbReference type="ARBA" id="ARBA00022692"/>
    </source>
</evidence>
<protein>
    <submittedName>
        <fullName evidence="10">Hydrogenase 4 subunit B</fullName>
    </submittedName>
</protein>
<evidence type="ECO:0000256" key="1">
    <source>
        <dbReference type="ARBA" id="ARBA00004651"/>
    </source>
</evidence>
<feature type="transmembrane region" description="Helical" evidence="8">
    <location>
        <begin position="425"/>
        <end position="451"/>
    </location>
</feature>
<dbReference type="GO" id="GO:0042773">
    <property type="term" value="P:ATP synthesis coupled electron transport"/>
    <property type="evidence" value="ECO:0007669"/>
    <property type="project" value="InterPro"/>
</dbReference>
<name>A0A5U2F6M6_SALER</name>
<gene>
    <name evidence="10" type="primary">hyfB</name>
    <name evidence="10" type="ORF">HX37_21480</name>
</gene>
<feature type="transmembrane region" description="Helical" evidence="8">
    <location>
        <begin position="341"/>
        <end position="364"/>
    </location>
</feature>
<accession>A0A5U2F6M6</accession>
<organism evidence="10">
    <name type="scientific">Salmonella enterica</name>
    <name type="common">Salmonella choleraesuis</name>
    <dbReference type="NCBI Taxonomy" id="28901"/>
    <lineage>
        <taxon>Bacteria</taxon>
        <taxon>Pseudomonadati</taxon>
        <taxon>Pseudomonadota</taxon>
        <taxon>Gammaproteobacteria</taxon>
        <taxon>Enterobacterales</taxon>
        <taxon>Enterobacteriaceae</taxon>
        <taxon>Salmonella</taxon>
    </lineage>
</organism>
<feature type="transmembrane region" description="Helical" evidence="8">
    <location>
        <begin position="31"/>
        <end position="54"/>
    </location>
</feature>
<dbReference type="AlphaFoldDB" id="A0A5U2F6M6"/>
<dbReference type="Pfam" id="PF00361">
    <property type="entry name" value="Proton_antipo_M"/>
    <property type="match status" value="1"/>
</dbReference>
<feature type="transmembrane region" description="Helical" evidence="8">
    <location>
        <begin position="239"/>
        <end position="259"/>
    </location>
</feature>
<keyword evidence="6 8" id="KW-0472">Membrane</keyword>
<dbReference type="InterPro" id="IPR003918">
    <property type="entry name" value="NADH_UbQ_OxRdtase"/>
</dbReference>
<feature type="transmembrane region" description="Helical" evidence="8">
    <location>
        <begin position="110"/>
        <end position="129"/>
    </location>
</feature>
<evidence type="ECO:0000256" key="4">
    <source>
        <dbReference type="ARBA" id="ARBA00022989"/>
    </source>
</evidence>
<feature type="transmembrane region" description="Helical" evidence="8">
    <location>
        <begin position="80"/>
        <end position="103"/>
    </location>
</feature>
<keyword evidence="2" id="KW-1003">Cell membrane</keyword>
<feature type="transmembrane region" description="Helical" evidence="8">
    <location>
        <begin position="385"/>
        <end position="405"/>
    </location>
</feature>
<evidence type="ECO:0000256" key="6">
    <source>
        <dbReference type="ARBA" id="ARBA00023136"/>
    </source>
</evidence>
<evidence type="ECO:0000256" key="5">
    <source>
        <dbReference type="ARBA" id="ARBA00023002"/>
    </source>
</evidence>
<feature type="transmembrane region" description="Helical" evidence="8">
    <location>
        <begin position="206"/>
        <end position="227"/>
    </location>
</feature>
<keyword evidence="4 8" id="KW-1133">Transmembrane helix</keyword>
<proteinExistence type="predicted"/>
<dbReference type="InterPro" id="IPR001750">
    <property type="entry name" value="ND/Mrp_TM"/>
</dbReference>
<dbReference type="GO" id="GO:0005886">
    <property type="term" value="C:plasma membrane"/>
    <property type="evidence" value="ECO:0007669"/>
    <property type="project" value="UniProtKB-SubCell"/>
</dbReference>
<sequence>MDALQLLMSSLVLYVVGGVVSLLLTNRERVAINVTGVTALLGGVIGIFSAIAMLKNGVPLTWQMQTPFNFAALSVRMDSLSAFMVLVISLLVAVCALYSLAYMREYIGKGAGAMGFFMNLFIASMVGLLVMDNAFWFIVLFEMMSLSSWFLVIAEQDEESIRAGMLYFFIAHAGSVLIMIAFFLMWRQSDSLEFASFRELSLSPRLASAVFLLSFFGFGAKAGMLPLHSWLPRAHPAAPSHASALMSGVMVKIGIFGILKVGIDLLGHSGILLWWGIVVLGFGAVSAVLGVLYALAEHDIKRLLAWHTVENIGIILLGTGVGMIGLALHQPVLATIGLLGALFHLLNHSLFKGLLFLGAGAIIWRVHTRDMEKMGALAKRMPWTAGAFLIGCLAISAMPPLNGFISEWYTYQSLFTLTRFDDVALRLAGPIAIVMLAITGALAAMCFVKVYGISFCGAARSEKAEQATEVPWQMTTAMAIIAALCVVTGVGASWVAPHIMQIVADFAAVGAQPAASGATLIPGAADETLLTPSAIFLLLIALPILPGLFWLMKSPNRGAFRRVGDAWACGYGWESAMAPSAGSFTQPLRVMFSSLYRLRTQLDPTPPLASSLTHITTAARYTEPFWDEHVIRPIVRSAQRLAHIVQRMQSGDFRLYCLYVIAALVVLLLVIAV</sequence>
<dbReference type="NCBIfam" id="NF005086">
    <property type="entry name" value="PRK06521.1"/>
    <property type="match status" value="1"/>
</dbReference>
<feature type="transmembrane region" description="Helical" evidence="8">
    <location>
        <begin position="6"/>
        <end position="24"/>
    </location>
</feature>
<dbReference type="PANTHER" id="PTHR42682">
    <property type="entry name" value="HYDROGENASE-4 COMPONENT F"/>
    <property type="match status" value="1"/>
</dbReference>
<evidence type="ECO:0000256" key="8">
    <source>
        <dbReference type="SAM" id="Phobius"/>
    </source>
</evidence>
<dbReference type="GO" id="GO:0008137">
    <property type="term" value="F:NADH dehydrogenase (ubiquinone) activity"/>
    <property type="evidence" value="ECO:0007669"/>
    <property type="project" value="InterPro"/>
</dbReference>
<evidence type="ECO:0000313" key="10">
    <source>
        <dbReference type="EMBL" id="EBP0013307.1"/>
    </source>
</evidence>
<dbReference type="PANTHER" id="PTHR42682:SF3">
    <property type="entry name" value="FORMATE HYDROGENLYASE SUBUNIT 3-RELATED"/>
    <property type="match status" value="1"/>
</dbReference>
<keyword evidence="5" id="KW-0560">Oxidoreductase</keyword>
<evidence type="ECO:0000256" key="2">
    <source>
        <dbReference type="ARBA" id="ARBA00022475"/>
    </source>
</evidence>
<comment type="subcellular location">
    <subcellularLocation>
        <location evidence="1">Cell membrane</location>
        <topology evidence="1">Multi-pass membrane protein</topology>
    </subcellularLocation>
    <subcellularLocation>
        <location evidence="7">Membrane</location>
        <topology evidence="7">Multi-pass membrane protein</topology>
    </subcellularLocation>
</comment>
<dbReference type="EMBL" id="AAGKHU010000105">
    <property type="protein sequence ID" value="EBP0013307.1"/>
    <property type="molecule type" value="Genomic_DNA"/>
</dbReference>